<keyword evidence="5" id="KW-1185">Reference proteome</keyword>
<keyword evidence="2" id="KW-0961">Cell wall biogenesis/degradation</keyword>
<comment type="pathway">
    <text evidence="2">Cell wall biogenesis; peptidoglycan biosynthesis.</text>
</comment>
<dbReference type="EMBL" id="CP118868">
    <property type="protein sequence ID" value="WEG36160.1"/>
    <property type="molecule type" value="Genomic_DNA"/>
</dbReference>
<dbReference type="EC" id="3.5.1.2" evidence="2"/>
<keyword evidence="2" id="KW-0573">Peptidoglycan synthesis</keyword>
<dbReference type="HAMAP" id="MF_02213">
    <property type="entry name" value="Lipid_II_synth_GatD"/>
    <property type="match status" value="1"/>
</dbReference>
<dbReference type="InterPro" id="IPR011698">
    <property type="entry name" value="GATase_3"/>
</dbReference>
<evidence type="ECO:0000313" key="5">
    <source>
        <dbReference type="Proteomes" id="UP001220478"/>
    </source>
</evidence>
<dbReference type="RefSeq" id="WP_315572184.1">
    <property type="nucleotide sequence ID" value="NZ_CP118868.1"/>
</dbReference>
<sequence>MAGRLDQVAEVKVKKKREIQMELEQAKLKLAWLYPEYLNLYGDQGNIICLQKRAEWRHITLQVDKISLQDEFKAAAYDLVFMGGGQDQEQAALHQDLLENKATELRKYIRSGGVMLTICGGYQLLGKYYKSADGKLTPGIDVLPLVTLAQSRRLIGNLAFVADLPLPEADRLMYGFENHSGLTYFLDERGEMLRGEKETETIARLAFGRVIKGNGNNGADGYEGCHYLNCFGTYAHGSFLPKNPAFADYLLTTALQKKYKLAADFTLPPLQENILTALRAQLQQLQA</sequence>
<keyword evidence="2" id="KW-0436">Ligase</keyword>
<dbReference type="PANTHER" id="PTHR21343">
    <property type="entry name" value="DETHIOBIOTIN SYNTHETASE"/>
    <property type="match status" value="1"/>
</dbReference>
<dbReference type="PANTHER" id="PTHR21343:SF9">
    <property type="entry name" value="LIPID II ISOGLUTAMINYL SYNTHASE (GLUTAMINE-HYDROLYZING) SUBUNIT GATD"/>
    <property type="match status" value="1"/>
</dbReference>
<dbReference type="Pfam" id="PF07685">
    <property type="entry name" value="GATase_3"/>
    <property type="match status" value="1"/>
</dbReference>
<keyword evidence="2" id="KW-0378">Hydrolase</keyword>
<comment type="catalytic activity">
    <reaction evidence="2">
        <text>L-glutamine + H2O = L-glutamate + NH4(+)</text>
        <dbReference type="Rhea" id="RHEA:15889"/>
        <dbReference type="ChEBI" id="CHEBI:15377"/>
        <dbReference type="ChEBI" id="CHEBI:28938"/>
        <dbReference type="ChEBI" id="CHEBI:29985"/>
        <dbReference type="ChEBI" id="CHEBI:58359"/>
        <dbReference type="EC" id="3.5.1.2"/>
    </reaction>
</comment>
<dbReference type="EC" id="6.3.5.13" evidence="2"/>
<keyword evidence="2" id="KW-0133">Cell shape</keyword>
<evidence type="ECO:0000313" key="4">
    <source>
        <dbReference type="EMBL" id="WEG36160.1"/>
    </source>
</evidence>
<dbReference type="SUPFAM" id="SSF52317">
    <property type="entry name" value="Class I glutamine amidotransferase-like"/>
    <property type="match status" value="1"/>
</dbReference>
<dbReference type="InterPro" id="IPR033949">
    <property type="entry name" value="CobQ_GATase1"/>
</dbReference>
<dbReference type="InterPro" id="IPR029062">
    <property type="entry name" value="Class_I_gatase-like"/>
</dbReference>
<feature type="binding site" evidence="2">
    <location>
        <position position="153"/>
    </location>
    <ligand>
        <name>substrate</name>
    </ligand>
</feature>
<evidence type="ECO:0000256" key="2">
    <source>
        <dbReference type="HAMAP-Rule" id="MF_02213"/>
    </source>
</evidence>
<gene>
    <name evidence="2" type="primary">gatD</name>
    <name evidence="4" type="ORF">PYS61_03040</name>
</gene>
<proteinExistence type="inferred from homology"/>
<dbReference type="InterPro" id="IPR043702">
    <property type="entry name" value="Lipid_II_synth_GatD"/>
</dbReference>
<protein>
    <recommendedName>
        <fullName evidence="2">Lipid II isoglutaminyl synthase (glutamine-hydrolyzing) subunit GatD</fullName>
        <ecNumber evidence="2">6.3.5.13</ecNumber>
    </recommendedName>
    <alternativeName>
        <fullName evidence="2">Lipid II isoglutaminyl synthase glutaminase subunit</fullName>
        <ecNumber evidence="2">3.5.1.2</ecNumber>
    </alternativeName>
</protein>
<comment type="catalytic activity">
    <reaction evidence="2">
        <text>beta-D-GlcNAc-(1-&gt;4)-Mur2Ac(oyl-L-Ala-gamma-D-Glu-L-Lys-D-Ala-D-Ala)-di-trans,octa-cis-undecaprenyl diphosphate + L-glutamine + ATP + H2O = beta-D-GlcNAc-(1-&gt;4)-Mur2Ac(oyl-L-Ala-D-isoglutaminyl-L-Lys-D-Ala-D-Ala)-di-trans,octa-cis-undecaprenyl diphosphate + L-glutamate + ADP + phosphate + H(+)</text>
        <dbReference type="Rhea" id="RHEA:57928"/>
        <dbReference type="ChEBI" id="CHEBI:15377"/>
        <dbReference type="ChEBI" id="CHEBI:15378"/>
        <dbReference type="ChEBI" id="CHEBI:29985"/>
        <dbReference type="ChEBI" id="CHEBI:30616"/>
        <dbReference type="ChEBI" id="CHEBI:43474"/>
        <dbReference type="ChEBI" id="CHEBI:58359"/>
        <dbReference type="ChEBI" id="CHEBI:60033"/>
        <dbReference type="ChEBI" id="CHEBI:62233"/>
        <dbReference type="ChEBI" id="CHEBI:456216"/>
        <dbReference type="EC" id="6.3.5.13"/>
    </reaction>
</comment>
<evidence type="ECO:0000256" key="1">
    <source>
        <dbReference type="ARBA" id="ARBA00022962"/>
    </source>
</evidence>
<reference evidence="4 5" key="1">
    <citation type="submission" date="2023-02" db="EMBL/GenBank/DDBJ databases">
        <title>Novel Oscillospiraceae bacterial genomes.</title>
        <authorList>
            <person name="Srinivasan S."/>
            <person name="Austin M.N."/>
            <person name="Fiedler T.L."/>
            <person name="Strenk S.M."/>
            <person name="Agnew K.J."/>
            <person name="Nagana Gowda G.A."/>
            <person name="Raftery D."/>
            <person name="Beamer M.A."/>
            <person name="Achilles S.L."/>
            <person name="Wiesenfeld H.C."/>
            <person name="Fredricks D.N."/>
            <person name="Hillier S.L."/>
        </authorList>
    </citation>
    <scope>NUCLEOTIDE SEQUENCE [LARGE SCALE GENOMIC DNA]</scope>
    <source>
        <strain evidence="4 5">CHIC02 1186E3-8</strain>
    </source>
</reference>
<comment type="function">
    <text evidence="2">The lipid II isoglutaminyl synthase complex catalyzes the formation of alpha-D-isoglutamine in the cell wall lipid II stem peptide. The GatD subunit catalyzes the hydrolysis of glutamine to glutamate and ammonia. The resulting ammonia molecule is channeled to the active site of MurT.</text>
</comment>
<dbReference type="Gene3D" id="3.40.50.880">
    <property type="match status" value="1"/>
</dbReference>
<feature type="domain" description="CobB/CobQ-like glutamine amidotransferase" evidence="3">
    <location>
        <begin position="30"/>
        <end position="243"/>
    </location>
</feature>
<dbReference type="PROSITE" id="PS51274">
    <property type="entry name" value="GATASE_COBBQ"/>
    <property type="match status" value="1"/>
</dbReference>
<feature type="active site" evidence="2">
    <location>
        <position position="236"/>
    </location>
</feature>
<dbReference type="CDD" id="cd01750">
    <property type="entry name" value="GATase1_CobQ"/>
    <property type="match status" value="1"/>
</dbReference>
<comment type="subunit">
    <text evidence="2">Forms a heterodimer with MurT.</text>
</comment>
<feature type="active site" description="Nucleophile" evidence="2">
    <location>
        <position position="119"/>
    </location>
</feature>
<keyword evidence="1 2" id="KW-0315">Glutamine amidotransferase</keyword>
<organism evidence="4 5">
    <name type="scientific">Amygdalobacter indicium</name>
    <dbReference type="NCBI Taxonomy" id="3029272"/>
    <lineage>
        <taxon>Bacteria</taxon>
        <taxon>Bacillati</taxon>
        <taxon>Bacillota</taxon>
        <taxon>Clostridia</taxon>
        <taxon>Eubacteriales</taxon>
        <taxon>Oscillospiraceae</taxon>
        <taxon>Amygdalobacter</taxon>
    </lineage>
</organism>
<evidence type="ECO:0000259" key="3">
    <source>
        <dbReference type="Pfam" id="PF07685"/>
    </source>
</evidence>
<dbReference type="Proteomes" id="UP001220478">
    <property type="component" value="Chromosome"/>
</dbReference>
<name>A0ABY8C631_9FIRM</name>
<accession>A0ABY8C631</accession>
<comment type="similarity">
    <text evidence="2">Belongs to the CobB/CobQ family. GatD subfamily.</text>
</comment>